<keyword evidence="1" id="KW-1133">Transmembrane helix</keyword>
<dbReference type="RefSeq" id="WP_236339860.1">
    <property type="nucleotide sequence ID" value="NZ_CAKMMF010000006.1"/>
</dbReference>
<organism evidence="2 3">
    <name type="scientific">Paenibacillus plantiphilus</name>
    <dbReference type="NCBI Taxonomy" id="2905650"/>
    <lineage>
        <taxon>Bacteria</taxon>
        <taxon>Bacillati</taxon>
        <taxon>Bacillota</taxon>
        <taxon>Bacilli</taxon>
        <taxon>Bacillales</taxon>
        <taxon>Paenibacillaceae</taxon>
        <taxon>Paenibacillus</taxon>
    </lineage>
</organism>
<protein>
    <recommendedName>
        <fullName evidence="4">DUF4345 domain-containing protein</fullName>
    </recommendedName>
</protein>
<accession>A0ABM9C184</accession>
<dbReference type="Proteomes" id="UP000838686">
    <property type="component" value="Unassembled WGS sequence"/>
</dbReference>
<keyword evidence="1" id="KW-0472">Membrane</keyword>
<comment type="caution">
    <text evidence="2">The sequence shown here is derived from an EMBL/GenBank/DDBJ whole genome shotgun (WGS) entry which is preliminary data.</text>
</comment>
<gene>
    <name evidence="2" type="ORF">PAECIP111893_01517</name>
</gene>
<evidence type="ECO:0008006" key="4">
    <source>
        <dbReference type="Google" id="ProtNLM"/>
    </source>
</evidence>
<proteinExistence type="predicted"/>
<evidence type="ECO:0000313" key="3">
    <source>
        <dbReference type="Proteomes" id="UP000838686"/>
    </source>
</evidence>
<name>A0ABM9C184_9BACL</name>
<feature type="transmembrane region" description="Helical" evidence="1">
    <location>
        <begin position="76"/>
        <end position="95"/>
    </location>
</feature>
<reference evidence="2" key="1">
    <citation type="submission" date="2022-01" db="EMBL/GenBank/DDBJ databases">
        <authorList>
            <person name="Criscuolo A."/>
        </authorList>
    </citation>
    <scope>NUCLEOTIDE SEQUENCE</scope>
    <source>
        <strain evidence="2">CIP111893</strain>
    </source>
</reference>
<keyword evidence="3" id="KW-1185">Reference proteome</keyword>
<feature type="transmembrane region" description="Helical" evidence="1">
    <location>
        <begin position="101"/>
        <end position="119"/>
    </location>
</feature>
<dbReference type="EMBL" id="CAKMMF010000006">
    <property type="protein sequence ID" value="CAH1200639.1"/>
    <property type="molecule type" value="Genomic_DNA"/>
</dbReference>
<feature type="transmembrane region" description="Helical" evidence="1">
    <location>
        <begin position="46"/>
        <end position="64"/>
    </location>
</feature>
<sequence>MKRFDLKALCIGYMGLFFSSFVLVLSTFVLLKATGLEEWHNDYEDLIVLALFALCMIIGGYYAQRHTREGVIWNQALILGLILFTLRFSQSIISIGDPESYPFFVSFLIDLCLIAPPYIGGKFAKIEKRWYGKRV</sequence>
<feature type="transmembrane region" description="Helical" evidence="1">
    <location>
        <begin position="12"/>
        <end position="34"/>
    </location>
</feature>
<keyword evidence="1" id="KW-0812">Transmembrane</keyword>
<evidence type="ECO:0000313" key="2">
    <source>
        <dbReference type="EMBL" id="CAH1200639.1"/>
    </source>
</evidence>
<evidence type="ECO:0000256" key="1">
    <source>
        <dbReference type="SAM" id="Phobius"/>
    </source>
</evidence>